<protein>
    <submittedName>
        <fullName evidence="1">Uncharacterized protein</fullName>
    </submittedName>
</protein>
<dbReference type="Proteomes" id="UP000237846">
    <property type="component" value="Unassembled WGS sequence"/>
</dbReference>
<name>A0A2T0Q441_9ACTN</name>
<evidence type="ECO:0000313" key="2">
    <source>
        <dbReference type="Proteomes" id="UP000237846"/>
    </source>
</evidence>
<reference evidence="1 2" key="1">
    <citation type="submission" date="2018-03" db="EMBL/GenBank/DDBJ databases">
        <title>Genomic Encyclopedia of Archaeal and Bacterial Type Strains, Phase II (KMG-II): from individual species to whole genera.</title>
        <authorList>
            <person name="Goeker M."/>
        </authorList>
    </citation>
    <scope>NUCLEOTIDE SEQUENCE [LARGE SCALE GENOMIC DNA]</scope>
    <source>
        <strain evidence="1 2">DSM 45601</strain>
    </source>
</reference>
<gene>
    <name evidence="1" type="ORF">CLV72_104145</name>
</gene>
<organism evidence="1 2">
    <name type="scientific">Allonocardiopsis opalescens</name>
    <dbReference type="NCBI Taxonomy" id="1144618"/>
    <lineage>
        <taxon>Bacteria</taxon>
        <taxon>Bacillati</taxon>
        <taxon>Actinomycetota</taxon>
        <taxon>Actinomycetes</taxon>
        <taxon>Streptosporangiales</taxon>
        <taxon>Allonocardiopsis</taxon>
    </lineage>
</organism>
<dbReference type="InterPro" id="IPR027417">
    <property type="entry name" value="P-loop_NTPase"/>
</dbReference>
<dbReference type="OrthoDB" id="5171766at2"/>
<evidence type="ECO:0000313" key="1">
    <source>
        <dbReference type="EMBL" id="PRX98567.1"/>
    </source>
</evidence>
<proteinExistence type="predicted"/>
<dbReference type="EMBL" id="PVZC01000004">
    <property type="protein sequence ID" value="PRX98567.1"/>
    <property type="molecule type" value="Genomic_DNA"/>
</dbReference>
<dbReference type="Gene3D" id="3.40.50.300">
    <property type="entry name" value="P-loop containing nucleotide triphosphate hydrolases"/>
    <property type="match status" value="1"/>
</dbReference>
<sequence>MTVHRTLYERSGRDLLGTAGFGPVATSMFGDAPVRRLAEALAPLLDTDPRELAGLHRLALSGDETAVVHVDAAAGSRTDPAAQVLSGPAGVVTWRLALIQPDAGWARLAERPPGARRVLPPGGSALHSLAAAGRTDVERRAGAAACVERTVELFARLLEAPREPVLAKAGPDPVAVLWNLFNLLTSLAERTADPDPATFATAVSPRQLAGLGAVGRTPRIAFSDAAATRRAGVRARRAAAFVTTYLIDHGAVGLRGLLDGHGVLARSDEAARADAVLDLWGGPAVLGFPAPPPAEEDARPVTPPTSTQCPICLSTIGLEGAQLFQWKVDRYQKLELPPNLNADQREQQLKHAYVQCPNTGDQQPTHFLPRAYVGGDPVRIALIGASSAGKTHLLAAMIGAIERGELTSVEANIEPLDPERYETFLLTKVTPLLAEGKVLRRTDEGKMSFEVGLLVTVPGHAPRAVAFFDVAGEELSTHASASEKTYLDNVDALLFAIDPDQFSGAALGDRAFTTVLNHVPKTRIKAAALVLTKADQLRFEYPVDKWLRRRAAALDSAGILEESEDLYAYLHHDERARPWLKPYAEIERVTLHVTSATGGAKDDSDVYPRGVRPQRVLEPLIALLAMTGVLRSDEARRVGR</sequence>
<comment type="caution">
    <text evidence="1">The sequence shown here is derived from an EMBL/GenBank/DDBJ whole genome shotgun (WGS) entry which is preliminary data.</text>
</comment>
<dbReference type="RefSeq" id="WP_106245812.1">
    <property type="nucleotide sequence ID" value="NZ_PVZC01000004.1"/>
</dbReference>
<dbReference type="AlphaFoldDB" id="A0A2T0Q441"/>
<accession>A0A2T0Q441</accession>
<keyword evidence="2" id="KW-1185">Reference proteome</keyword>
<dbReference type="SUPFAM" id="SSF52540">
    <property type="entry name" value="P-loop containing nucleoside triphosphate hydrolases"/>
    <property type="match status" value="1"/>
</dbReference>